<accession>A0AAW0HJT6</accession>
<feature type="non-terminal residue" evidence="1">
    <location>
        <position position="66"/>
    </location>
</feature>
<reference evidence="1 2" key="1">
    <citation type="journal article" date="2023" name="bioRxiv">
        <title>Conserved and derived expression patterns and positive selection on dental genes reveal complex evolutionary context of ever-growing rodent molars.</title>
        <authorList>
            <person name="Calamari Z.T."/>
            <person name="Song A."/>
            <person name="Cohen E."/>
            <person name="Akter M."/>
            <person name="Roy R.D."/>
            <person name="Hallikas O."/>
            <person name="Christensen M.M."/>
            <person name="Li P."/>
            <person name="Marangoni P."/>
            <person name="Jernvall J."/>
            <person name="Klein O.D."/>
        </authorList>
    </citation>
    <scope>NUCLEOTIDE SEQUENCE [LARGE SCALE GENOMIC DNA]</scope>
    <source>
        <strain evidence="1">V071</strain>
    </source>
</reference>
<comment type="caution">
    <text evidence="1">The sequence shown here is derived from an EMBL/GenBank/DDBJ whole genome shotgun (WGS) entry which is preliminary data.</text>
</comment>
<dbReference type="AlphaFoldDB" id="A0AAW0HJT6"/>
<evidence type="ECO:0000313" key="2">
    <source>
        <dbReference type="Proteomes" id="UP001488838"/>
    </source>
</evidence>
<organism evidence="1 2">
    <name type="scientific">Myodes glareolus</name>
    <name type="common">Bank vole</name>
    <name type="synonym">Clethrionomys glareolus</name>
    <dbReference type="NCBI Taxonomy" id="447135"/>
    <lineage>
        <taxon>Eukaryota</taxon>
        <taxon>Metazoa</taxon>
        <taxon>Chordata</taxon>
        <taxon>Craniata</taxon>
        <taxon>Vertebrata</taxon>
        <taxon>Euteleostomi</taxon>
        <taxon>Mammalia</taxon>
        <taxon>Eutheria</taxon>
        <taxon>Euarchontoglires</taxon>
        <taxon>Glires</taxon>
        <taxon>Rodentia</taxon>
        <taxon>Myomorpha</taxon>
        <taxon>Muroidea</taxon>
        <taxon>Cricetidae</taxon>
        <taxon>Arvicolinae</taxon>
        <taxon>Myodes</taxon>
    </lineage>
</organism>
<protein>
    <submittedName>
        <fullName evidence="1">Uncharacterized protein</fullName>
    </submittedName>
</protein>
<evidence type="ECO:0000313" key="1">
    <source>
        <dbReference type="EMBL" id="KAK7802034.1"/>
    </source>
</evidence>
<gene>
    <name evidence="1" type="ORF">U0070_014019</name>
</gene>
<sequence length="66" mass="7750">MIKQERTTKQHENGEMLFTVQIRKKKIQRHIFHEVSASAKQSPPNDTRQHSFHLDYMILGQAADSM</sequence>
<dbReference type="Proteomes" id="UP001488838">
    <property type="component" value="Unassembled WGS sequence"/>
</dbReference>
<proteinExistence type="predicted"/>
<keyword evidence="2" id="KW-1185">Reference proteome</keyword>
<name>A0AAW0HJT6_MYOGA</name>
<dbReference type="EMBL" id="JBBHLL010000480">
    <property type="protein sequence ID" value="KAK7802034.1"/>
    <property type="molecule type" value="Genomic_DNA"/>
</dbReference>